<evidence type="ECO:0000256" key="1">
    <source>
        <dbReference type="ARBA" id="ARBA00022801"/>
    </source>
</evidence>
<reference evidence="3" key="1">
    <citation type="submission" date="2021-03" db="EMBL/GenBank/DDBJ databases">
        <title>Whole genome shotgun sequence of Actinoplanes consettensis NBRC 14913.</title>
        <authorList>
            <person name="Komaki H."/>
            <person name="Tamura T."/>
        </authorList>
    </citation>
    <scope>NUCLEOTIDE SEQUENCE</scope>
    <source>
        <strain evidence="3">NBRC 14913</strain>
    </source>
</reference>
<dbReference type="GO" id="GO:0016787">
    <property type="term" value="F:hydrolase activity"/>
    <property type="evidence" value="ECO:0007669"/>
    <property type="project" value="UniProtKB-KW"/>
</dbReference>
<keyword evidence="4" id="KW-1185">Reference proteome</keyword>
<dbReference type="PANTHER" id="PTHR43540:SF6">
    <property type="entry name" value="ISOCHORISMATASE-LIKE DOMAIN-CONTAINING PROTEIN"/>
    <property type="match status" value="1"/>
</dbReference>
<dbReference type="PANTHER" id="PTHR43540">
    <property type="entry name" value="PEROXYUREIDOACRYLATE/UREIDOACRYLATE AMIDOHYDROLASE-RELATED"/>
    <property type="match status" value="1"/>
</dbReference>
<evidence type="ECO:0000313" key="4">
    <source>
        <dbReference type="Proteomes" id="UP000680865"/>
    </source>
</evidence>
<dbReference type="EMBL" id="BOQP01000039">
    <property type="protein sequence ID" value="GIM79474.1"/>
    <property type="molecule type" value="Genomic_DNA"/>
</dbReference>
<accession>A0A919SXH5</accession>
<organism evidence="3 4">
    <name type="scientific">Winogradskya consettensis</name>
    <dbReference type="NCBI Taxonomy" id="113560"/>
    <lineage>
        <taxon>Bacteria</taxon>
        <taxon>Bacillati</taxon>
        <taxon>Actinomycetota</taxon>
        <taxon>Actinomycetes</taxon>
        <taxon>Micromonosporales</taxon>
        <taxon>Micromonosporaceae</taxon>
        <taxon>Winogradskya</taxon>
    </lineage>
</organism>
<comment type="caution">
    <text evidence="3">The sequence shown here is derived from an EMBL/GenBank/DDBJ whole genome shotgun (WGS) entry which is preliminary data.</text>
</comment>
<evidence type="ECO:0000259" key="2">
    <source>
        <dbReference type="Pfam" id="PF00857"/>
    </source>
</evidence>
<dbReference type="Proteomes" id="UP000680865">
    <property type="component" value="Unassembled WGS sequence"/>
</dbReference>
<proteinExistence type="predicted"/>
<dbReference type="InterPro" id="IPR000868">
    <property type="entry name" value="Isochorismatase-like_dom"/>
</dbReference>
<dbReference type="AlphaFoldDB" id="A0A919SXH5"/>
<keyword evidence="1 3" id="KW-0378">Hydrolase</keyword>
<dbReference type="InterPro" id="IPR036380">
    <property type="entry name" value="Isochorismatase-like_sf"/>
</dbReference>
<dbReference type="SUPFAM" id="SSF52499">
    <property type="entry name" value="Isochorismatase-like hydrolases"/>
    <property type="match status" value="1"/>
</dbReference>
<dbReference type="Pfam" id="PF00857">
    <property type="entry name" value="Isochorismatase"/>
    <property type="match status" value="1"/>
</dbReference>
<dbReference type="Gene3D" id="3.40.50.850">
    <property type="entry name" value="Isochorismatase-like"/>
    <property type="match status" value="1"/>
</dbReference>
<dbReference type="RefSeq" id="WP_213001081.1">
    <property type="nucleotide sequence ID" value="NZ_BAAATW010000001.1"/>
</dbReference>
<name>A0A919SXH5_9ACTN</name>
<feature type="domain" description="Isochorismatase-like" evidence="2">
    <location>
        <begin position="4"/>
        <end position="146"/>
    </location>
</feature>
<evidence type="ECO:0000313" key="3">
    <source>
        <dbReference type="EMBL" id="GIM79474.1"/>
    </source>
</evidence>
<protein>
    <submittedName>
        <fullName evidence="3">Hydrolase</fullName>
    </submittedName>
</protein>
<gene>
    <name evidence="3" type="ORF">Aco04nite_65680</name>
</gene>
<sequence length="194" mass="20696">MTKALIVIDVQESFRARPSWKAVGNPDIAKPVQALIDTARAAGDLVIWILHSEPGTGGVFDPSSGHVRPFAELSPADGEPILTKTSRNSFTTTNLQQLLTTAGIHELTLCGIQTEQCVETTARVGADFGYTITFVTDATTTFPIAHRSAPTDLTVDELLADPRTLPVADIISRTEYALAGRFATVTTVSELTGS</sequence>
<dbReference type="InterPro" id="IPR050272">
    <property type="entry name" value="Isochorismatase-like_hydrls"/>
</dbReference>